<sequence length="96" mass="10160">MKTVNRDEDGPRGYCWPVVGGVRGEGVLALAARVSREERWERQEQGGAIGRERRGATGAGRCHRTGATVAGPGSGGARHGRSVACSRDGCGWVVWV</sequence>
<dbReference type="AlphaFoldDB" id="A0A8J6BSN3"/>
<evidence type="ECO:0000313" key="2">
    <source>
        <dbReference type="EMBL" id="KAG8095037.1"/>
    </source>
</evidence>
<keyword evidence="3" id="KW-1185">Reference proteome</keyword>
<feature type="region of interest" description="Disordered" evidence="1">
    <location>
        <begin position="39"/>
        <end position="81"/>
    </location>
</feature>
<evidence type="ECO:0000256" key="1">
    <source>
        <dbReference type="SAM" id="MobiDB-lite"/>
    </source>
</evidence>
<reference evidence="2" key="2">
    <citation type="submission" date="2021-02" db="EMBL/GenBank/DDBJ databases">
        <authorList>
            <person name="Kimball J.A."/>
            <person name="Haas M.W."/>
            <person name="Macchietto M."/>
            <person name="Kono T."/>
            <person name="Duquette J."/>
            <person name="Shao M."/>
        </authorList>
    </citation>
    <scope>NUCLEOTIDE SEQUENCE</scope>
    <source>
        <tissue evidence="2">Fresh leaf tissue</tissue>
    </source>
</reference>
<organism evidence="2 3">
    <name type="scientific">Zizania palustris</name>
    <name type="common">Northern wild rice</name>
    <dbReference type="NCBI Taxonomy" id="103762"/>
    <lineage>
        <taxon>Eukaryota</taxon>
        <taxon>Viridiplantae</taxon>
        <taxon>Streptophyta</taxon>
        <taxon>Embryophyta</taxon>
        <taxon>Tracheophyta</taxon>
        <taxon>Spermatophyta</taxon>
        <taxon>Magnoliopsida</taxon>
        <taxon>Liliopsida</taxon>
        <taxon>Poales</taxon>
        <taxon>Poaceae</taxon>
        <taxon>BOP clade</taxon>
        <taxon>Oryzoideae</taxon>
        <taxon>Oryzeae</taxon>
        <taxon>Zizaniinae</taxon>
        <taxon>Zizania</taxon>
    </lineage>
</organism>
<protein>
    <submittedName>
        <fullName evidence="2">Uncharacterized protein</fullName>
    </submittedName>
</protein>
<feature type="compositionally biased region" description="Basic and acidic residues" evidence="1">
    <location>
        <begin position="39"/>
        <end position="55"/>
    </location>
</feature>
<evidence type="ECO:0000313" key="3">
    <source>
        <dbReference type="Proteomes" id="UP000729402"/>
    </source>
</evidence>
<dbReference type="Proteomes" id="UP000729402">
    <property type="component" value="Unassembled WGS sequence"/>
</dbReference>
<gene>
    <name evidence="2" type="ORF">GUJ93_ZPchr0012g21803</name>
</gene>
<comment type="caution">
    <text evidence="2">The sequence shown here is derived from an EMBL/GenBank/DDBJ whole genome shotgun (WGS) entry which is preliminary data.</text>
</comment>
<reference evidence="2" key="1">
    <citation type="journal article" date="2021" name="bioRxiv">
        <title>Whole Genome Assembly and Annotation of Northern Wild Rice, Zizania palustris L., Supports a Whole Genome Duplication in the Zizania Genus.</title>
        <authorList>
            <person name="Haas M."/>
            <person name="Kono T."/>
            <person name="Macchietto M."/>
            <person name="Millas R."/>
            <person name="McGilp L."/>
            <person name="Shao M."/>
            <person name="Duquette J."/>
            <person name="Hirsch C.N."/>
            <person name="Kimball J."/>
        </authorList>
    </citation>
    <scope>NUCLEOTIDE SEQUENCE</scope>
    <source>
        <tissue evidence="2">Fresh leaf tissue</tissue>
    </source>
</reference>
<dbReference type="EMBL" id="JAAALK010000080">
    <property type="protein sequence ID" value="KAG8095037.1"/>
    <property type="molecule type" value="Genomic_DNA"/>
</dbReference>
<accession>A0A8J6BSN3</accession>
<name>A0A8J6BSN3_ZIZPA</name>
<proteinExistence type="predicted"/>